<dbReference type="Proteomes" id="UP000032679">
    <property type="component" value="Unassembled WGS sequence"/>
</dbReference>
<feature type="domain" description="PPIase cyclophilin-type" evidence="5">
    <location>
        <begin position="45"/>
        <end position="217"/>
    </location>
</feature>
<keyword evidence="3" id="KW-0413">Isomerase</keyword>
<dbReference type="GO" id="GO:0003755">
    <property type="term" value="F:peptidyl-prolyl cis-trans isomerase activity"/>
    <property type="evidence" value="ECO:0007669"/>
    <property type="project" value="UniProtKB-KW"/>
</dbReference>
<dbReference type="SUPFAM" id="SSF50891">
    <property type="entry name" value="Cyclophilin-like"/>
    <property type="match status" value="1"/>
</dbReference>
<dbReference type="OrthoDB" id="9807797at2"/>
<reference evidence="6 7" key="1">
    <citation type="submission" date="2012-10" db="EMBL/GenBank/DDBJ databases">
        <title>Genome sequencing of Tanticharoenia sakaeratensis NBRC 103193.</title>
        <authorList>
            <person name="Azuma Y."/>
            <person name="Hadano H."/>
            <person name="Hirakawa H."/>
            <person name="Matsushita K."/>
        </authorList>
    </citation>
    <scope>NUCLEOTIDE SEQUENCE [LARGE SCALE GENOMIC DNA]</scope>
    <source>
        <strain evidence="6 7">NBRC 103193</strain>
    </source>
</reference>
<gene>
    <name evidence="6" type="ORF">Tasa_025_045</name>
</gene>
<evidence type="ECO:0000256" key="1">
    <source>
        <dbReference type="ARBA" id="ARBA00013194"/>
    </source>
</evidence>
<dbReference type="EMBL" id="BALE01000025">
    <property type="protein sequence ID" value="GAN54614.1"/>
    <property type="molecule type" value="Genomic_DNA"/>
</dbReference>
<feature type="chain" id="PRO_5002308032" description="peptidylprolyl isomerase" evidence="4">
    <location>
        <begin position="19"/>
        <end position="294"/>
    </location>
</feature>
<dbReference type="InterPro" id="IPR029000">
    <property type="entry name" value="Cyclophilin-like_dom_sf"/>
</dbReference>
<evidence type="ECO:0000259" key="5">
    <source>
        <dbReference type="Pfam" id="PF00160"/>
    </source>
</evidence>
<keyword evidence="4" id="KW-0732">Signal</keyword>
<dbReference type="InterPro" id="IPR044665">
    <property type="entry name" value="E_coli_cyclophilin_A-like"/>
</dbReference>
<evidence type="ECO:0000256" key="4">
    <source>
        <dbReference type="SAM" id="SignalP"/>
    </source>
</evidence>
<evidence type="ECO:0000256" key="3">
    <source>
        <dbReference type="ARBA" id="ARBA00023235"/>
    </source>
</evidence>
<keyword evidence="7" id="KW-1185">Reference proteome</keyword>
<evidence type="ECO:0000313" key="7">
    <source>
        <dbReference type="Proteomes" id="UP000032679"/>
    </source>
</evidence>
<dbReference type="Pfam" id="PF00160">
    <property type="entry name" value="Pro_isomerase"/>
    <property type="match status" value="1"/>
</dbReference>
<dbReference type="InterPro" id="IPR002130">
    <property type="entry name" value="Cyclophilin-type_PPIase_dom"/>
</dbReference>
<keyword evidence="2" id="KW-0697">Rotamase</keyword>
<organism evidence="6 7">
    <name type="scientific">Tanticharoenia sakaeratensis NBRC 103193</name>
    <dbReference type="NCBI Taxonomy" id="1231623"/>
    <lineage>
        <taxon>Bacteria</taxon>
        <taxon>Pseudomonadati</taxon>
        <taxon>Pseudomonadota</taxon>
        <taxon>Alphaproteobacteria</taxon>
        <taxon>Acetobacterales</taxon>
        <taxon>Acetobacteraceae</taxon>
        <taxon>Tanticharoenia</taxon>
    </lineage>
</organism>
<comment type="caution">
    <text evidence="6">The sequence shown here is derived from an EMBL/GenBank/DDBJ whole genome shotgun (WGS) entry which is preliminary data.</text>
</comment>
<dbReference type="EC" id="5.2.1.8" evidence="1"/>
<evidence type="ECO:0000256" key="2">
    <source>
        <dbReference type="ARBA" id="ARBA00023110"/>
    </source>
</evidence>
<evidence type="ECO:0000313" key="6">
    <source>
        <dbReference type="EMBL" id="GAN54614.1"/>
    </source>
</evidence>
<protein>
    <recommendedName>
        <fullName evidence="1">peptidylprolyl isomerase</fullName>
        <ecNumber evidence="1">5.2.1.8</ecNumber>
    </recommendedName>
</protein>
<dbReference type="AlphaFoldDB" id="A0A0D6MLR0"/>
<feature type="signal peptide" evidence="4">
    <location>
        <begin position="1"/>
        <end position="18"/>
    </location>
</feature>
<sequence>MRRALSILVALLPTAAVAAPALTPSEIVDHAPNSAWTDVPEDRLVVMTLGDGGQVVIETAPDFAPVHVANIVSFARAHRWDGGAITRVQDDYVVQWQPRDEKAPLPSRIVAHPPAEYERSRQGLSLQGLAFFDSYAKAVGFADGWPVGSDGGHVWLAHCYGMVGVARDMPPDTGDGQELYVVNAEAPRQLDRNLALVGRVLSGMERLGALPRGTGAQGFYVDKAQDVAIRSVSPAADLPPAQQPHLQLMRTDSPAFAAYLNARANRTDPFYVRPAHGVSLCNVPVPVRTRPSAP</sequence>
<name>A0A0D6MLR0_9PROT</name>
<accession>A0A0D6MLR0</accession>
<dbReference type="Gene3D" id="2.40.100.10">
    <property type="entry name" value="Cyclophilin-like"/>
    <property type="match status" value="1"/>
</dbReference>
<dbReference type="PANTHER" id="PTHR43246">
    <property type="entry name" value="PEPTIDYL-PROLYL CIS-TRANS ISOMERASE CYP38, CHLOROPLASTIC"/>
    <property type="match status" value="1"/>
</dbReference>
<proteinExistence type="predicted"/>
<dbReference type="STRING" id="1231623.Tasa_025_045"/>